<proteinExistence type="predicted"/>
<keyword evidence="2" id="KW-1185">Reference proteome</keyword>
<keyword evidence="1" id="KW-0548">Nucleotidyltransferase</keyword>
<organism evidence="1 2">
    <name type="scientific">Gossypium australe</name>
    <dbReference type="NCBI Taxonomy" id="47621"/>
    <lineage>
        <taxon>Eukaryota</taxon>
        <taxon>Viridiplantae</taxon>
        <taxon>Streptophyta</taxon>
        <taxon>Embryophyta</taxon>
        <taxon>Tracheophyta</taxon>
        <taxon>Spermatophyta</taxon>
        <taxon>Magnoliopsida</taxon>
        <taxon>eudicotyledons</taxon>
        <taxon>Gunneridae</taxon>
        <taxon>Pentapetalae</taxon>
        <taxon>rosids</taxon>
        <taxon>malvids</taxon>
        <taxon>Malvales</taxon>
        <taxon>Malvaceae</taxon>
        <taxon>Malvoideae</taxon>
        <taxon>Gossypium</taxon>
    </lineage>
</organism>
<dbReference type="Proteomes" id="UP000325315">
    <property type="component" value="Unassembled WGS sequence"/>
</dbReference>
<sequence>MGFSKGSNVTDGLRRGIDGTNYKMHLMQRMGHTFQPTRGLRQGDPLRLSYLMRLAMREGLLKGEKASRRGLEISHFLFADDCILFSKARNRGALILKEIMKEYERCLGQCVNFNKSTIFYSSNTTEGKKEEILALLSVRSSTNLEKYLGLSTVVELICELKDGVQGYYHKRVRRSSLNQCSRQYQLMLCHAFFYRNLYKTVSLNFGGKKAMGKKEYISASGSICAVQKKMGEWVSEYFLNDDFLNSQLGNTSSYIWRSIWSTKGLCWRVSMGMNVSVNNDAWISDVENLRLSSFVFNMRDSKVAELIDKEDAEKILRIPLAKEPHDDFLVWSGESLGEYSVHSAYKLLRNSGENLRAYALQADYRNFYKKLWLQNLLTKIKITIWRTS</sequence>
<reference evidence="2" key="1">
    <citation type="journal article" date="2019" name="Plant Biotechnol. J.">
        <title>Genome sequencing of the Australian wild diploid species Gossypium australe highlights disease resistance and delayed gland morphogenesis.</title>
        <authorList>
            <person name="Cai Y."/>
            <person name="Cai X."/>
            <person name="Wang Q."/>
            <person name="Wang P."/>
            <person name="Zhang Y."/>
            <person name="Cai C."/>
            <person name="Xu Y."/>
            <person name="Wang K."/>
            <person name="Zhou Z."/>
            <person name="Wang C."/>
            <person name="Geng S."/>
            <person name="Li B."/>
            <person name="Dong Q."/>
            <person name="Hou Y."/>
            <person name="Wang H."/>
            <person name="Ai P."/>
            <person name="Liu Z."/>
            <person name="Yi F."/>
            <person name="Sun M."/>
            <person name="An G."/>
            <person name="Cheng J."/>
            <person name="Zhang Y."/>
            <person name="Shi Q."/>
            <person name="Xie Y."/>
            <person name="Shi X."/>
            <person name="Chang Y."/>
            <person name="Huang F."/>
            <person name="Chen Y."/>
            <person name="Hong S."/>
            <person name="Mi L."/>
            <person name="Sun Q."/>
            <person name="Zhang L."/>
            <person name="Zhou B."/>
            <person name="Peng R."/>
            <person name="Zhang X."/>
            <person name="Liu F."/>
        </authorList>
    </citation>
    <scope>NUCLEOTIDE SEQUENCE [LARGE SCALE GENOMIC DNA]</scope>
    <source>
        <strain evidence="2">cv. PA1801</strain>
    </source>
</reference>
<comment type="caution">
    <text evidence="1">The sequence shown here is derived from an EMBL/GenBank/DDBJ whole genome shotgun (WGS) entry which is preliminary data.</text>
</comment>
<evidence type="ECO:0000313" key="2">
    <source>
        <dbReference type="Proteomes" id="UP000325315"/>
    </source>
</evidence>
<name>A0A5B6VVQ1_9ROSI</name>
<evidence type="ECO:0000313" key="1">
    <source>
        <dbReference type="EMBL" id="KAA3472907.1"/>
    </source>
</evidence>
<gene>
    <name evidence="1" type="ORF">EPI10_023330</name>
</gene>
<accession>A0A5B6VVQ1</accession>
<dbReference type="GO" id="GO:0003964">
    <property type="term" value="F:RNA-directed DNA polymerase activity"/>
    <property type="evidence" value="ECO:0007669"/>
    <property type="project" value="UniProtKB-KW"/>
</dbReference>
<protein>
    <submittedName>
        <fullName evidence="1">Reverse transcriptase</fullName>
    </submittedName>
</protein>
<dbReference type="AlphaFoldDB" id="A0A5B6VVQ1"/>
<keyword evidence="1" id="KW-0808">Transferase</keyword>
<keyword evidence="1" id="KW-0695">RNA-directed DNA polymerase</keyword>
<dbReference type="EMBL" id="SMMG02000005">
    <property type="protein sequence ID" value="KAA3472907.1"/>
    <property type="molecule type" value="Genomic_DNA"/>
</dbReference>